<dbReference type="EC" id="2.3.1.225" evidence="7"/>
<organism evidence="9 10">
    <name type="scientific">Blattamonas nauphoetae</name>
    <dbReference type="NCBI Taxonomy" id="2049346"/>
    <lineage>
        <taxon>Eukaryota</taxon>
        <taxon>Metamonada</taxon>
        <taxon>Preaxostyla</taxon>
        <taxon>Oxymonadida</taxon>
        <taxon>Blattamonas</taxon>
    </lineage>
</organism>
<evidence type="ECO:0000259" key="8">
    <source>
        <dbReference type="Pfam" id="PF01529"/>
    </source>
</evidence>
<protein>
    <recommendedName>
        <fullName evidence="7">Palmitoyltransferase</fullName>
        <ecNumber evidence="7">2.3.1.225</ecNumber>
    </recommendedName>
</protein>
<evidence type="ECO:0000256" key="6">
    <source>
        <dbReference type="ARBA" id="ARBA00023315"/>
    </source>
</evidence>
<feature type="transmembrane region" description="Helical" evidence="7">
    <location>
        <begin position="237"/>
        <end position="260"/>
    </location>
</feature>
<comment type="caution">
    <text evidence="9">The sequence shown here is derived from an EMBL/GenBank/DDBJ whole genome shotgun (WGS) entry which is preliminary data.</text>
</comment>
<dbReference type="Proteomes" id="UP001281761">
    <property type="component" value="Unassembled WGS sequence"/>
</dbReference>
<keyword evidence="5 7" id="KW-0472">Membrane</keyword>
<dbReference type="EMBL" id="JARBJD010000060">
    <property type="protein sequence ID" value="KAK2956066.1"/>
    <property type="molecule type" value="Genomic_DNA"/>
</dbReference>
<evidence type="ECO:0000256" key="1">
    <source>
        <dbReference type="ARBA" id="ARBA00004141"/>
    </source>
</evidence>
<accession>A0ABQ9XX67</accession>
<dbReference type="PROSITE" id="PS50216">
    <property type="entry name" value="DHHC"/>
    <property type="match status" value="1"/>
</dbReference>
<dbReference type="PANTHER" id="PTHR12246">
    <property type="entry name" value="PALMITOYLTRANSFERASE ZDHHC16"/>
    <property type="match status" value="1"/>
</dbReference>
<keyword evidence="6 7" id="KW-0012">Acyltransferase</keyword>
<proteinExistence type="inferred from homology"/>
<gene>
    <name evidence="9" type="ORF">BLNAU_9043</name>
</gene>
<feature type="transmembrane region" description="Helical" evidence="7">
    <location>
        <begin position="45"/>
        <end position="64"/>
    </location>
</feature>
<feature type="domain" description="Palmitoyltransferase DHHC" evidence="8">
    <location>
        <begin position="151"/>
        <end position="275"/>
    </location>
</feature>
<dbReference type="Pfam" id="PF01529">
    <property type="entry name" value="DHHC"/>
    <property type="match status" value="1"/>
</dbReference>
<evidence type="ECO:0000313" key="9">
    <source>
        <dbReference type="EMBL" id="KAK2956066.1"/>
    </source>
</evidence>
<reference evidence="9 10" key="1">
    <citation type="journal article" date="2022" name="bioRxiv">
        <title>Genomics of Preaxostyla Flagellates Illuminates Evolutionary Transitions and the Path Towards Mitochondrial Loss.</title>
        <authorList>
            <person name="Novak L.V.F."/>
            <person name="Treitli S.C."/>
            <person name="Pyrih J."/>
            <person name="Halakuc P."/>
            <person name="Pipaliya S.V."/>
            <person name="Vacek V."/>
            <person name="Brzon O."/>
            <person name="Soukal P."/>
            <person name="Eme L."/>
            <person name="Dacks J.B."/>
            <person name="Karnkowska A."/>
            <person name="Elias M."/>
            <person name="Hampl V."/>
        </authorList>
    </citation>
    <scope>NUCLEOTIDE SEQUENCE [LARGE SCALE GENOMIC DNA]</scope>
    <source>
        <strain evidence="9">NAU3</strain>
        <tissue evidence="9">Gut</tissue>
    </source>
</reference>
<evidence type="ECO:0000256" key="5">
    <source>
        <dbReference type="ARBA" id="ARBA00023136"/>
    </source>
</evidence>
<evidence type="ECO:0000256" key="3">
    <source>
        <dbReference type="ARBA" id="ARBA00022692"/>
    </source>
</evidence>
<comment type="similarity">
    <text evidence="7">Belongs to the DHHC palmitoyltransferase family.</text>
</comment>
<dbReference type="InterPro" id="IPR039859">
    <property type="entry name" value="PFA4/ZDH16/20/ERF2-like"/>
</dbReference>
<evidence type="ECO:0000256" key="7">
    <source>
        <dbReference type="RuleBase" id="RU079119"/>
    </source>
</evidence>
<evidence type="ECO:0000256" key="2">
    <source>
        <dbReference type="ARBA" id="ARBA00022679"/>
    </source>
</evidence>
<comment type="catalytic activity">
    <reaction evidence="7">
        <text>L-cysteinyl-[protein] + hexadecanoyl-CoA = S-hexadecanoyl-L-cysteinyl-[protein] + CoA</text>
        <dbReference type="Rhea" id="RHEA:36683"/>
        <dbReference type="Rhea" id="RHEA-COMP:10131"/>
        <dbReference type="Rhea" id="RHEA-COMP:11032"/>
        <dbReference type="ChEBI" id="CHEBI:29950"/>
        <dbReference type="ChEBI" id="CHEBI:57287"/>
        <dbReference type="ChEBI" id="CHEBI:57379"/>
        <dbReference type="ChEBI" id="CHEBI:74151"/>
        <dbReference type="EC" id="2.3.1.225"/>
    </reaction>
</comment>
<feature type="transmembrane region" description="Helical" evidence="7">
    <location>
        <begin position="199"/>
        <end position="225"/>
    </location>
</feature>
<keyword evidence="4 7" id="KW-1133">Transmembrane helix</keyword>
<name>A0ABQ9XX67_9EUKA</name>
<comment type="domain">
    <text evidence="7">The DHHC domain is required for palmitoyltransferase activity.</text>
</comment>
<keyword evidence="2 7" id="KW-0808">Transferase</keyword>
<keyword evidence="3 7" id="KW-0812">Transmembrane</keyword>
<keyword evidence="10" id="KW-1185">Reference proteome</keyword>
<comment type="subcellular location">
    <subcellularLocation>
        <location evidence="1">Membrane</location>
        <topology evidence="1">Multi-pass membrane protein</topology>
    </subcellularLocation>
</comment>
<feature type="transmembrane region" description="Helical" evidence="7">
    <location>
        <begin position="18"/>
        <end position="39"/>
    </location>
</feature>
<evidence type="ECO:0000313" key="10">
    <source>
        <dbReference type="Proteomes" id="UP001281761"/>
    </source>
</evidence>
<sequence length="347" mass="39223">MCTCQSCRKASCCDASSICMYITITIIQVGTACLWALIIFPKIHLLNVITSIVLTAFFALSLLYEMSCFNVTVFSDPGSVPEWWKELALPVWQQRAQARILTANMARGAPTLQPTPSTSIQTVDSVEEEQETTLQQFRGDWSNTEGTDAFERITWCEKCQNVRPERAHHCSVCDICVLRMDHHCGFVSNCVGQWNYKSFLLFCISTPIAALFYIAGAVLAAIQVFKIRSDSTKSFFILLPLLFWAFILFILSVFALSMFIDSIRMTQHNLTSIEDHGARLESIEVVKDGKVTKKQIRGAWDEGSGTQNAIWVMGRDWCGRINPFSKPRIPFDGLYYPHPPDLLPLRH</sequence>
<dbReference type="InterPro" id="IPR001594">
    <property type="entry name" value="Palmitoyltrfase_DHHC"/>
</dbReference>
<evidence type="ECO:0000256" key="4">
    <source>
        <dbReference type="ARBA" id="ARBA00022989"/>
    </source>
</evidence>